<accession>A0A6C0AR77</accession>
<dbReference type="EMBL" id="MN740764">
    <property type="protein sequence ID" value="QHS82284.1"/>
    <property type="molecule type" value="Genomic_DNA"/>
</dbReference>
<evidence type="ECO:0000313" key="1">
    <source>
        <dbReference type="EMBL" id="QHS82284.1"/>
    </source>
</evidence>
<reference evidence="1" key="1">
    <citation type="journal article" date="2020" name="Nature">
        <title>Giant virus diversity and host interactions through global metagenomics.</title>
        <authorList>
            <person name="Schulz F."/>
            <person name="Roux S."/>
            <person name="Paez-Espino D."/>
            <person name="Jungbluth S."/>
            <person name="Walsh D.A."/>
            <person name="Denef V.J."/>
            <person name="McMahon K.D."/>
            <person name="Konstantinidis K.T."/>
            <person name="Eloe-Fadrosh E.A."/>
            <person name="Kyrpides N.C."/>
            <person name="Woyke T."/>
        </authorList>
    </citation>
    <scope>NUCLEOTIDE SEQUENCE</scope>
    <source>
        <strain evidence="1">GVMAG-S-1101165-79</strain>
    </source>
</reference>
<protein>
    <submittedName>
        <fullName evidence="1">Uncharacterized protein</fullName>
    </submittedName>
</protein>
<organism evidence="1">
    <name type="scientific">viral metagenome</name>
    <dbReference type="NCBI Taxonomy" id="1070528"/>
    <lineage>
        <taxon>unclassified sequences</taxon>
        <taxon>metagenomes</taxon>
        <taxon>organismal metagenomes</taxon>
    </lineage>
</organism>
<sequence>MLFIEFKTNLNYGLNILKYRNINDDIWYYLYIDIETLNLLVTNYGIISTYKIPTKFTNTDNPTTSKIIKLKYCCADIQLCCGNNTSFYLPYIEQNY</sequence>
<name>A0A6C0AR77_9ZZZZ</name>
<dbReference type="AlphaFoldDB" id="A0A6C0AR77"/>
<proteinExistence type="predicted"/>